<evidence type="ECO:0000313" key="2">
    <source>
        <dbReference type="Proteomes" id="UP000325315"/>
    </source>
</evidence>
<dbReference type="EMBL" id="SMMG02000007">
    <property type="protein sequence ID" value="KAA3465925.1"/>
    <property type="molecule type" value="Genomic_DNA"/>
</dbReference>
<proteinExistence type="predicted"/>
<dbReference type="SUPFAM" id="SSF56672">
    <property type="entry name" value="DNA/RNA polymerases"/>
    <property type="match status" value="1"/>
</dbReference>
<dbReference type="PANTHER" id="PTHR34072:SF52">
    <property type="entry name" value="RIBONUCLEASE H"/>
    <property type="match status" value="1"/>
</dbReference>
<protein>
    <submittedName>
        <fullName evidence="1">Integrase</fullName>
    </submittedName>
</protein>
<evidence type="ECO:0000313" key="1">
    <source>
        <dbReference type="EMBL" id="KAA3465925.1"/>
    </source>
</evidence>
<dbReference type="AlphaFoldDB" id="A0A5B6V9U2"/>
<dbReference type="Proteomes" id="UP000325315">
    <property type="component" value="Unassembled WGS sequence"/>
</dbReference>
<sequence length="101" mass="11803">MAWMRTNAGRESGAYAFKELKVNDRNYPTHNLEMIAVYTIYIDHKSLKYLLSQKELNLQKRRWIELLKGDNCVIEYHLCKENVVADALSGKPMSELRVILT</sequence>
<comment type="caution">
    <text evidence="1">The sequence shown here is derived from an EMBL/GenBank/DDBJ whole genome shotgun (WGS) entry which is preliminary data.</text>
</comment>
<accession>A0A5B6V9U2</accession>
<name>A0A5B6V9U2_9ROSI</name>
<dbReference type="PANTHER" id="PTHR34072">
    <property type="entry name" value="ENZYMATIC POLYPROTEIN-RELATED"/>
    <property type="match status" value="1"/>
</dbReference>
<keyword evidence="2" id="KW-1185">Reference proteome</keyword>
<organism evidence="1 2">
    <name type="scientific">Gossypium australe</name>
    <dbReference type="NCBI Taxonomy" id="47621"/>
    <lineage>
        <taxon>Eukaryota</taxon>
        <taxon>Viridiplantae</taxon>
        <taxon>Streptophyta</taxon>
        <taxon>Embryophyta</taxon>
        <taxon>Tracheophyta</taxon>
        <taxon>Spermatophyta</taxon>
        <taxon>Magnoliopsida</taxon>
        <taxon>eudicotyledons</taxon>
        <taxon>Gunneridae</taxon>
        <taxon>Pentapetalae</taxon>
        <taxon>rosids</taxon>
        <taxon>malvids</taxon>
        <taxon>Malvales</taxon>
        <taxon>Malvaceae</taxon>
        <taxon>Malvoideae</taxon>
        <taxon>Gossypium</taxon>
    </lineage>
</organism>
<reference evidence="2" key="1">
    <citation type="journal article" date="2019" name="Plant Biotechnol. J.">
        <title>Genome sequencing of the Australian wild diploid species Gossypium australe highlights disease resistance and delayed gland morphogenesis.</title>
        <authorList>
            <person name="Cai Y."/>
            <person name="Cai X."/>
            <person name="Wang Q."/>
            <person name="Wang P."/>
            <person name="Zhang Y."/>
            <person name="Cai C."/>
            <person name="Xu Y."/>
            <person name="Wang K."/>
            <person name="Zhou Z."/>
            <person name="Wang C."/>
            <person name="Geng S."/>
            <person name="Li B."/>
            <person name="Dong Q."/>
            <person name="Hou Y."/>
            <person name="Wang H."/>
            <person name="Ai P."/>
            <person name="Liu Z."/>
            <person name="Yi F."/>
            <person name="Sun M."/>
            <person name="An G."/>
            <person name="Cheng J."/>
            <person name="Zhang Y."/>
            <person name="Shi Q."/>
            <person name="Xie Y."/>
            <person name="Shi X."/>
            <person name="Chang Y."/>
            <person name="Huang F."/>
            <person name="Chen Y."/>
            <person name="Hong S."/>
            <person name="Mi L."/>
            <person name="Sun Q."/>
            <person name="Zhang L."/>
            <person name="Zhou B."/>
            <person name="Peng R."/>
            <person name="Zhang X."/>
            <person name="Liu F."/>
        </authorList>
    </citation>
    <scope>NUCLEOTIDE SEQUENCE [LARGE SCALE GENOMIC DNA]</scope>
    <source>
        <strain evidence="2">cv. PA1801</strain>
    </source>
</reference>
<dbReference type="InterPro" id="IPR043502">
    <property type="entry name" value="DNA/RNA_pol_sf"/>
</dbReference>
<gene>
    <name evidence="1" type="ORF">EPI10_001058</name>
</gene>
<dbReference type="OrthoDB" id="1733657at2759"/>